<feature type="region of interest" description="Disordered" evidence="1">
    <location>
        <begin position="94"/>
        <end position="114"/>
    </location>
</feature>
<feature type="compositionally biased region" description="Low complexity" evidence="1">
    <location>
        <begin position="42"/>
        <end position="54"/>
    </location>
</feature>
<evidence type="ECO:0000313" key="3">
    <source>
        <dbReference type="Proteomes" id="UP000726737"/>
    </source>
</evidence>
<feature type="region of interest" description="Disordered" evidence="1">
    <location>
        <begin position="265"/>
        <end position="378"/>
    </location>
</feature>
<dbReference type="Pfam" id="PF10146">
    <property type="entry name" value="zf-C4H2"/>
    <property type="match status" value="1"/>
</dbReference>
<dbReference type="Proteomes" id="UP000726737">
    <property type="component" value="Unassembled WGS sequence"/>
</dbReference>
<feature type="compositionally biased region" description="Low complexity" evidence="1">
    <location>
        <begin position="365"/>
        <end position="378"/>
    </location>
</feature>
<dbReference type="PANTHER" id="PTHR31058">
    <property type="entry name" value="ZINC FINGER C4H2 DOMAIN-CONTAINING PROTEIN"/>
    <property type="match status" value="1"/>
</dbReference>
<feature type="compositionally biased region" description="Polar residues" evidence="1">
    <location>
        <begin position="65"/>
        <end position="75"/>
    </location>
</feature>
<accession>A0A9P6TZM7</accession>
<protein>
    <submittedName>
        <fullName evidence="2">Zinc finger C4H2 domain-containing protein</fullName>
    </submittedName>
</protein>
<evidence type="ECO:0000313" key="2">
    <source>
        <dbReference type="EMBL" id="KAG0252929.1"/>
    </source>
</evidence>
<dbReference type="GO" id="GO:0005634">
    <property type="term" value="C:nucleus"/>
    <property type="evidence" value="ECO:0007669"/>
    <property type="project" value="TreeGrafter"/>
</dbReference>
<feature type="compositionally biased region" description="Low complexity" evidence="1">
    <location>
        <begin position="280"/>
        <end position="332"/>
    </location>
</feature>
<evidence type="ECO:0000256" key="1">
    <source>
        <dbReference type="SAM" id="MobiDB-lite"/>
    </source>
</evidence>
<feature type="region of interest" description="Disordered" evidence="1">
    <location>
        <begin position="37"/>
        <end position="75"/>
    </location>
</feature>
<dbReference type="PANTHER" id="PTHR31058:SF2">
    <property type="entry name" value="ZINC FINGER C4H2 DOMAIN-CONTAINING PROTEIN"/>
    <property type="match status" value="1"/>
</dbReference>
<dbReference type="OrthoDB" id="20865at2759"/>
<dbReference type="AlphaFoldDB" id="A0A9P6TZM7"/>
<keyword evidence="3" id="KW-1185">Reference proteome</keyword>
<sequence length="378" mass="41317">MLPSCIARLTIPESHRPKFLALLSSLPDPAFKIKKKSVRFKSTSTASSTSSPETKTQRRKELGGSVTSMTPEKSLARKSTGTFRALYGNPSGTSVGIGGNSSSNNGGYRGYGPDVVDKDPEEKMAELMELKQMKIRQEDLFHIKDQIHQVAQSLEGKESILGEVRAERKSLCAELSRYIIMVKQIQKDIGLVTKAETELTKDRDELQQQLTQLKDHDFKILKEEVDDLRAKKGLQPLPTLEQEHAQIMGQYLEQRRGQWREDGQFLNDSTSFASPPPSSSLPGRSSTSTSSAAATTSSSRASTSSTGRSRQSTSTLASAPGPTSLPASSSSSRGRESSLRHGKSRQSSPGRFKGGSNNNHICKTESQQEQEPESSIKV</sequence>
<comment type="caution">
    <text evidence="2">The sequence shown here is derived from an EMBL/GenBank/DDBJ whole genome shotgun (WGS) entry which is preliminary data.</text>
</comment>
<dbReference type="InterPro" id="IPR018482">
    <property type="entry name" value="Znf-C4H2"/>
</dbReference>
<reference evidence="2" key="1">
    <citation type="journal article" date="2020" name="Fungal Divers.">
        <title>Resolving the Mortierellaceae phylogeny through synthesis of multi-gene phylogenetics and phylogenomics.</title>
        <authorList>
            <person name="Vandepol N."/>
            <person name="Liber J."/>
            <person name="Desiro A."/>
            <person name="Na H."/>
            <person name="Kennedy M."/>
            <person name="Barry K."/>
            <person name="Grigoriev I.V."/>
            <person name="Miller A.N."/>
            <person name="O'Donnell K."/>
            <person name="Stajich J.E."/>
            <person name="Bonito G."/>
        </authorList>
    </citation>
    <scope>NUCLEOTIDE SEQUENCE</scope>
    <source>
        <strain evidence="2">KOD948</strain>
    </source>
</reference>
<dbReference type="EMBL" id="JAAAJA010000490">
    <property type="protein sequence ID" value="KAG0252929.1"/>
    <property type="molecule type" value="Genomic_DNA"/>
</dbReference>
<name>A0A9P6TZM7_9FUNG</name>
<feature type="compositionally biased region" description="Polar residues" evidence="1">
    <location>
        <begin position="345"/>
        <end position="361"/>
    </location>
</feature>
<organism evidence="2 3">
    <name type="scientific">Mortierella polycephala</name>
    <dbReference type="NCBI Taxonomy" id="41804"/>
    <lineage>
        <taxon>Eukaryota</taxon>
        <taxon>Fungi</taxon>
        <taxon>Fungi incertae sedis</taxon>
        <taxon>Mucoromycota</taxon>
        <taxon>Mortierellomycotina</taxon>
        <taxon>Mortierellomycetes</taxon>
        <taxon>Mortierellales</taxon>
        <taxon>Mortierellaceae</taxon>
        <taxon>Mortierella</taxon>
    </lineage>
</organism>
<gene>
    <name evidence="2" type="primary">ZC4H2</name>
    <name evidence="2" type="ORF">BG011_006675</name>
</gene>
<proteinExistence type="predicted"/>